<evidence type="ECO:0000313" key="2">
    <source>
        <dbReference type="EMBL" id="KAG0003544.1"/>
    </source>
</evidence>
<protein>
    <submittedName>
        <fullName evidence="2">Uncharacterized protein</fullName>
    </submittedName>
</protein>
<evidence type="ECO:0000313" key="3">
    <source>
        <dbReference type="Proteomes" id="UP000749646"/>
    </source>
</evidence>
<name>A0A9P6MIR4_9FUNG</name>
<dbReference type="AlphaFoldDB" id="A0A9P6MIR4"/>
<evidence type="ECO:0000256" key="1">
    <source>
        <dbReference type="SAM" id="MobiDB-lite"/>
    </source>
</evidence>
<dbReference type="EMBL" id="JAAAHW010000341">
    <property type="protein sequence ID" value="KAG0003544.1"/>
    <property type="molecule type" value="Genomic_DNA"/>
</dbReference>
<comment type="caution">
    <text evidence="2">The sequence shown here is derived from an EMBL/GenBank/DDBJ whole genome shotgun (WGS) entry which is preliminary data.</text>
</comment>
<feature type="region of interest" description="Disordered" evidence="1">
    <location>
        <begin position="1"/>
        <end position="24"/>
    </location>
</feature>
<gene>
    <name evidence="2" type="ORF">BGZ65_001610</name>
</gene>
<sequence length="155" mass="17324">MNDDATDATVPRNHDTSDSDSDSYSDMIMILAPAMSMDYLMQPSGKKAINKIPKNPLLVGVDNAEQVELFKKTASGFTKRAKMFFNQDMFKSLTNDDEENEGEDDGDEGEDEVDDEKTLKFRAAEATLEEHDIEGEDIKMAPGNNRFGDDEIWDG</sequence>
<proteinExistence type="predicted"/>
<feature type="compositionally biased region" description="Acidic residues" evidence="1">
    <location>
        <begin position="95"/>
        <end position="115"/>
    </location>
</feature>
<organism evidence="2 3">
    <name type="scientific">Modicella reniformis</name>
    <dbReference type="NCBI Taxonomy" id="1440133"/>
    <lineage>
        <taxon>Eukaryota</taxon>
        <taxon>Fungi</taxon>
        <taxon>Fungi incertae sedis</taxon>
        <taxon>Mucoromycota</taxon>
        <taxon>Mortierellomycotina</taxon>
        <taxon>Mortierellomycetes</taxon>
        <taxon>Mortierellales</taxon>
        <taxon>Mortierellaceae</taxon>
        <taxon>Modicella</taxon>
    </lineage>
</organism>
<accession>A0A9P6MIR4</accession>
<feature type="region of interest" description="Disordered" evidence="1">
    <location>
        <begin position="92"/>
        <end position="117"/>
    </location>
</feature>
<dbReference type="Proteomes" id="UP000749646">
    <property type="component" value="Unassembled WGS sequence"/>
</dbReference>
<feature type="region of interest" description="Disordered" evidence="1">
    <location>
        <begin position="132"/>
        <end position="155"/>
    </location>
</feature>
<reference evidence="2" key="1">
    <citation type="journal article" date="2020" name="Fungal Divers.">
        <title>Resolving the Mortierellaceae phylogeny through synthesis of multi-gene phylogenetics and phylogenomics.</title>
        <authorList>
            <person name="Vandepol N."/>
            <person name="Liber J."/>
            <person name="Desiro A."/>
            <person name="Na H."/>
            <person name="Kennedy M."/>
            <person name="Barry K."/>
            <person name="Grigoriev I.V."/>
            <person name="Miller A.N."/>
            <person name="O'Donnell K."/>
            <person name="Stajich J.E."/>
            <person name="Bonito G."/>
        </authorList>
    </citation>
    <scope>NUCLEOTIDE SEQUENCE</scope>
    <source>
        <strain evidence="2">MES-2147</strain>
    </source>
</reference>
<keyword evidence="3" id="KW-1185">Reference proteome</keyword>